<proteinExistence type="predicted"/>
<evidence type="ECO:0000313" key="3">
    <source>
        <dbReference type="EMBL" id="MDP2523158.1"/>
    </source>
</evidence>
<evidence type="ECO:0000256" key="1">
    <source>
        <dbReference type="SAM" id="Phobius"/>
    </source>
</evidence>
<keyword evidence="1" id="KW-0472">Membrane</keyword>
<evidence type="ECO:0000313" key="5">
    <source>
        <dbReference type="Proteomes" id="UP001177341"/>
    </source>
</evidence>
<comment type="caution">
    <text evidence="2">The sequence shown here is derived from an EMBL/GenBank/DDBJ whole genome shotgun (WGS) entry which is preliminary data.</text>
</comment>
<gene>
    <name evidence="2" type="ORF">Q4490_11850</name>
    <name evidence="3" type="ORF">Q8W30_11305</name>
</gene>
<dbReference type="Proteomes" id="UP001177341">
    <property type="component" value="Unassembled WGS sequence"/>
</dbReference>
<evidence type="ECO:0000313" key="4">
    <source>
        <dbReference type="Proteomes" id="UP001169862"/>
    </source>
</evidence>
<feature type="transmembrane region" description="Helical" evidence="1">
    <location>
        <begin position="12"/>
        <end position="31"/>
    </location>
</feature>
<evidence type="ECO:0000313" key="2">
    <source>
        <dbReference type="EMBL" id="MDO6454256.1"/>
    </source>
</evidence>
<keyword evidence="5" id="KW-1185">Reference proteome</keyword>
<dbReference type="RefSeq" id="WP_277253619.1">
    <property type="nucleotide sequence ID" value="NZ_JAHHDZ010000002.1"/>
</dbReference>
<dbReference type="EMBL" id="JAUOPG010000007">
    <property type="protein sequence ID" value="MDO6454256.1"/>
    <property type="molecule type" value="Genomic_DNA"/>
</dbReference>
<sequence>MFGIDPYAFETLWPSLLGVAAMASVMVWGFIKVRHLMNDDIKKK</sequence>
<name>A0AAW7XIK3_9GAMM</name>
<organism evidence="2 4">
    <name type="scientific">Neptunomonas phycophila</name>
    <dbReference type="NCBI Taxonomy" id="1572645"/>
    <lineage>
        <taxon>Bacteria</taxon>
        <taxon>Pseudomonadati</taxon>
        <taxon>Pseudomonadota</taxon>
        <taxon>Gammaproteobacteria</taxon>
        <taxon>Oceanospirillales</taxon>
        <taxon>Oceanospirillaceae</taxon>
        <taxon>Neptunomonas</taxon>
    </lineage>
</organism>
<evidence type="ECO:0008006" key="6">
    <source>
        <dbReference type="Google" id="ProtNLM"/>
    </source>
</evidence>
<keyword evidence="1" id="KW-1133">Transmembrane helix</keyword>
<keyword evidence="1" id="KW-0812">Transmembrane</keyword>
<protein>
    <recommendedName>
        <fullName evidence="6">DUF3149 domain-containing protein</fullName>
    </recommendedName>
</protein>
<reference evidence="2" key="1">
    <citation type="submission" date="2023-07" db="EMBL/GenBank/DDBJ databases">
        <title>Genome content predicts the carbon catabolic preferences of heterotrophic bacteria.</title>
        <authorList>
            <person name="Gralka M."/>
        </authorList>
    </citation>
    <scope>NUCLEOTIDE SEQUENCE</scope>
    <source>
        <strain evidence="3">5G01</strain>
        <strain evidence="2">I2M16</strain>
    </source>
</reference>
<dbReference type="EMBL" id="JAUYVO010000007">
    <property type="protein sequence ID" value="MDP2523158.1"/>
    <property type="molecule type" value="Genomic_DNA"/>
</dbReference>
<dbReference type="AlphaFoldDB" id="A0AAW7XIK3"/>
<dbReference type="Proteomes" id="UP001169862">
    <property type="component" value="Unassembled WGS sequence"/>
</dbReference>
<accession>A0AAW7XIK3</accession>